<evidence type="ECO:0000313" key="4">
    <source>
        <dbReference type="Proteomes" id="UP000717515"/>
    </source>
</evidence>
<evidence type="ECO:0000259" key="2">
    <source>
        <dbReference type="Pfam" id="PF09791"/>
    </source>
</evidence>
<dbReference type="Proteomes" id="UP000717515">
    <property type="component" value="Unassembled WGS sequence"/>
</dbReference>
<feature type="region of interest" description="Disordered" evidence="1">
    <location>
        <begin position="101"/>
        <end position="120"/>
    </location>
</feature>
<feature type="domain" description="Oxidoreductase-like" evidence="2">
    <location>
        <begin position="163"/>
        <end position="204"/>
    </location>
</feature>
<dbReference type="InterPro" id="IPR019180">
    <property type="entry name" value="Oxidoreductase-like_N"/>
</dbReference>
<dbReference type="EMBL" id="JAIFTL010000096">
    <property type="protein sequence ID" value="KAG9323564.1"/>
    <property type="molecule type" value="Genomic_DNA"/>
</dbReference>
<organism evidence="3 4">
    <name type="scientific">Mortierella alpina</name>
    <name type="common">Oleaginous fungus</name>
    <name type="synonym">Mortierella renispora</name>
    <dbReference type="NCBI Taxonomy" id="64518"/>
    <lineage>
        <taxon>Eukaryota</taxon>
        <taxon>Fungi</taxon>
        <taxon>Fungi incertae sedis</taxon>
        <taxon>Mucoromycota</taxon>
        <taxon>Mortierellomycotina</taxon>
        <taxon>Mortierellomycetes</taxon>
        <taxon>Mortierellales</taxon>
        <taxon>Mortierellaceae</taxon>
        <taxon>Mortierella</taxon>
    </lineage>
</organism>
<dbReference type="PANTHER" id="PTHR21193">
    <property type="entry name" value="OXIDOREDUCTASE-LIKE DOMAIN-CONTAINING PROTEIN 1"/>
    <property type="match status" value="1"/>
</dbReference>
<dbReference type="Pfam" id="PF09791">
    <property type="entry name" value="Oxidored-like"/>
    <property type="match status" value="1"/>
</dbReference>
<evidence type="ECO:0000256" key="1">
    <source>
        <dbReference type="SAM" id="MobiDB-lite"/>
    </source>
</evidence>
<dbReference type="GO" id="GO:0005739">
    <property type="term" value="C:mitochondrion"/>
    <property type="evidence" value="ECO:0007669"/>
    <property type="project" value="TreeGrafter"/>
</dbReference>
<reference evidence="3" key="1">
    <citation type="submission" date="2021-07" db="EMBL/GenBank/DDBJ databases">
        <title>Draft genome of Mortierella alpina, strain LL118, isolated from an aspen leaf litter sample.</title>
        <authorList>
            <person name="Yang S."/>
            <person name="Vinatzer B.A."/>
        </authorList>
    </citation>
    <scope>NUCLEOTIDE SEQUENCE</scope>
    <source>
        <strain evidence="3">LL118</strain>
    </source>
</reference>
<dbReference type="AlphaFoldDB" id="A0A9P8A724"/>
<gene>
    <name evidence="3" type="ORF">KVV02_003088</name>
</gene>
<dbReference type="InterPro" id="IPR039251">
    <property type="entry name" value="OXLD1"/>
</dbReference>
<feature type="region of interest" description="Disordered" evidence="1">
    <location>
        <begin position="211"/>
        <end position="244"/>
    </location>
</feature>
<name>A0A9P8A724_MORAP</name>
<sequence length="257" mass="28074">MASLRVAQAGIRPILRTPDCTGGIQFTRSFQSALRSRDQHDNSLTQQDNDNGIRERAIKARQPSYAGWWTEVMNYHQTPQTAPDPTLLLSEDHVFQGRPAVSAAAPAPTESEKKKGYSNTLPTAQYAQTENTLPTAVSRGSSTFATGTPSSLSKPVDESIPYHGFAIPVKPTPPGSEDCCMSGCAHCIYDIYEEDRQEYKRKLAMVLQDIEKAGLPPPPNIASKRSSTDGSAAKDDDDDMDPGMKAFLELERKLKGS</sequence>
<protein>
    <recommendedName>
        <fullName evidence="2">Oxidoreductase-like domain-containing protein</fullName>
    </recommendedName>
</protein>
<dbReference type="PANTHER" id="PTHR21193:SF3">
    <property type="entry name" value="OXIDOREDUCTASE-LIKE DOMAIN-CONTAINING PROTEIN 1"/>
    <property type="match status" value="1"/>
</dbReference>
<evidence type="ECO:0000313" key="3">
    <source>
        <dbReference type="EMBL" id="KAG9323564.1"/>
    </source>
</evidence>
<proteinExistence type="predicted"/>
<accession>A0A9P8A724</accession>
<comment type="caution">
    <text evidence="3">The sequence shown here is derived from an EMBL/GenBank/DDBJ whole genome shotgun (WGS) entry which is preliminary data.</text>
</comment>